<sequence>MKHNTNYIRWSSSLTLLLFLLLIAITANSTLAAEESQYFPQTGHTVSGKFLDYWNSNGGLATYGYPITDAQMETDPETGKTFLTQWFERHRLELHPENAGTKFEVLTGLLGKEINRTKLATDPDFQKATQLYDPTFSKDQQWFFTETSHNLRFGFLKYWQDNGGLERFGYPISEEHREVDPETGKTFMMQWFERARFEYHPENQKPFDILLGLLGKQIKSSKSSSAVGTVTPQPNLNKSDLDTLFGAGNWFCFPDRLNGVGVRRLEAGFKVRAPLSYIDMWTGSYKEGDTTVTTAGATAFLQRILPKSECPYLPPPVPASVAQTPIQSQLNTIFGTGNWYCLPDYATSAIVKKLPANYIVQYPVISVDKDGLKYGPNDSVLGGNNATLWLYKTCQNP</sequence>
<feature type="chain" id="PRO_5046408884" evidence="1">
    <location>
        <begin position="33"/>
        <end position="397"/>
    </location>
</feature>
<evidence type="ECO:0000313" key="3">
    <source>
        <dbReference type="Proteomes" id="UP001431572"/>
    </source>
</evidence>
<accession>A0ABY9BAH1</accession>
<evidence type="ECO:0000313" key="2">
    <source>
        <dbReference type="EMBL" id="WJW70110.1"/>
    </source>
</evidence>
<evidence type="ECO:0000256" key="1">
    <source>
        <dbReference type="SAM" id="SignalP"/>
    </source>
</evidence>
<gene>
    <name evidence="2" type="ORF">OZ401_004613</name>
</gene>
<dbReference type="EMBL" id="CP128401">
    <property type="protein sequence ID" value="WJW70110.1"/>
    <property type="molecule type" value="Genomic_DNA"/>
</dbReference>
<geneLocation type="plasmid" evidence="2 3">
    <name>unnamed1</name>
</geneLocation>
<organism evidence="2 3">
    <name type="scientific">Candidatus Chlorohelix allophototropha</name>
    <dbReference type="NCBI Taxonomy" id="3003348"/>
    <lineage>
        <taxon>Bacteria</taxon>
        <taxon>Bacillati</taxon>
        <taxon>Chloroflexota</taxon>
        <taxon>Chloroflexia</taxon>
        <taxon>Candidatus Chloroheliales</taxon>
        <taxon>Candidatus Chloroheliaceae</taxon>
        <taxon>Candidatus Chlorohelix</taxon>
    </lineage>
</organism>
<feature type="signal peptide" evidence="1">
    <location>
        <begin position="1"/>
        <end position="32"/>
    </location>
</feature>
<dbReference type="Proteomes" id="UP001431572">
    <property type="component" value="Plasmid unnamed1"/>
</dbReference>
<reference evidence="2" key="1">
    <citation type="journal article" date="2024" name="Nature">
        <title>Anoxygenic phototroph of the Chloroflexota uses a type I reaction centre.</title>
        <authorList>
            <person name="Tsuji J.M."/>
            <person name="Shaw N.A."/>
            <person name="Nagashima S."/>
            <person name="Venkiteswaran J.J."/>
            <person name="Schiff S.L."/>
            <person name="Watanabe T."/>
            <person name="Fukui M."/>
            <person name="Hanada S."/>
            <person name="Tank M."/>
            <person name="Neufeld J.D."/>
        </authorList>
    </citation>
    <scope>NUCLEOTIDE SEQUENCE</scope>
    <source>
        <strain evidence="2">L227-S17</strain>
    </source>
</reference>
<proteinExistence type="predicted"/>
<keyword evidence="1" id="KW-0732">Signal</keyword>
<keyword evidence="3" id="KW-1185">Reference proteome</keyword>
<protein>
    <submittedName>
        <fullName evidence="2">Uncharacterized protein</fullName>
    </submittedName>
</protein>
<keyword evidence="2" id="KW-0614">Plasmid</keyword>
<name>A0ABY9BAH1_9CHLR</name>
<dbReference type="RefSeq" id="WP_341471992.1">
    <property type="nucleotide sequence ID" value="NZ_CP128401.1"/>
</dbReference>